<protein>
    <recommendedName>
        <fullName evidence="3">DUF3575 domain-containing protein</fullName>
    </recommendedName>
</protein>
<dbReference type="AlphaFoldDB" id="A0A523UM89"/>
<gene>
    <name evidence="1" type="ORF">E3J59_06055</name>
</gene>
<dbReference type="EMBL" id="SOJK01000256">
    <property type="protein sequence ID" value="TET43643.1"/>
    <property type="molecule type" value="Genomic_DNA"/>
</dbReference>
<sequence>MRKKRGMAKAGAILVIFLLLTGTTQIVCSQEARAEKGFGSVISVNPFGLLFGIANAEYEKVWKPNMSLIGQGLFSFRSSGNWKWSIFGGGVGIKRYLNPTAPEKLWFGGNVNLQYVSAEYWGGKDSSIFLGLTGLAGYKWIFGQFTVEPSVGLGISIGSLSIGGESVPLAGVGPAVGFNLGYAF</sequence>
<dbReference type="Proteomes" id="UP000320679">
    <property type="component" value="Unassembled WGS sequence"/>
</dbReference>
<name>A0A523UM89_UNCAE</name>
<evidence type="ECO:0008006" key="3">
    <source>
        <dbReference type="Google" id="ProtNLM"/>
    </source>
</evidence>
<organism evidence="1 2">
    <name type="scientific">Aerophobetes bacterium</name>
    <dbReference type="NCBI Taxonomy" id="2030807"/>
    <lineage>
        <taxon>Bacteria</taxon>
        <taxon>Candidatus Aerophobota</taxon>
    </lineage>
</organism>
<evidence type="ECO:0000313" key="2">
    <source>
        <dbReference type="Proteomes" id="UP000320679"/>
    </source>
</evidence>
<comment type="caution">
    <text evidence="1">The sequence shown here is derived from an EMBL/GenBank/DDBJ whole genome shotgun (WGS) entry which is preliminary data.</text>
</comment>
<reference evidence="1 2" key="1">
    <citation type="submission" date="2019-03" db="EMBL/GenBank/DDBJ databases">
        <title>Metabolic potential of uncultured bacteria and archaea associated with petroleum seepage in deep-sea sediments.</title>
        <authorList>
            <person name="Dong X."/>
            <person name="Hubert C."/>
        </authorList>
    </citation>
    <scope>NUCLEOTIDE SEQUENCE [LARGE SCALE GENOMIC DNA]</scope>
    <source>
        <strain evidence="1">E29_bin78</strain>
    </source>
</reference>
<accession>A0A523UM89</accession>
<proteinExistence type="predicted"/>
<evidence type="ECO:0000313" key="1">
    <source>
        <dbReference type="EMBL" id="TET43643.1"/>
    </source>
</evidence>